<evidence type="ECO:0000256" key="3">
    <source>
        <dbReference type="ARBA" id="ARBA00022989"/>
    </source>
</evidence>
<evidence type="ECO:0000256" key="5">
    <source>
        <dbReference type="SAM" id="MobiDB-lite"/>
    </source>
</evidence>
<evidence type="ECO:0000256" key="6">
    <source>
        <dbReference type="SAM" id="Phobius"/>
    </source>
</evidence>
<dbReference type="OrthoDB" id="68611at2759"/>
<comment type="subcellular location">
    <subcellularLocation>
        <location evidence="1">Membrane</location>
        <topology evidence="1">Multi-pass membrane protein</topology>
    </subcellularLocation>
</comment>
<keyword evidence="8" id="KW-1185">Reference proteome</keyword>
<name>A0A168CYW7_9EURO</name>
<sequence length="542" mass="59624">MASPSAPGPRSYIERMQQKLHLPSFFFPTRPRLSRGPLYLDSDSDSDGDDGGHIHARTGLSPSQPSRSHRLVLRCNRTLNSLYCTTCRHLSSDIGRGVLKCSFAYLLGSMATFIEPIASWIGNGQDTKHTVATLTVYFHPARTQGSMYKASICALLAFVYATFINISSMAVSMFFEDTLHMLPLGHAVVLIVFCGGGLGFVGWVKQRLADPLVNTACSLASLAMITVLTKEGDVQQGELSFEPIVRVLKMLFLGVTVTVVVCLTVFPQSARLKLRESTIALTGSLSDMLSIITEGFLMGNSDSLEKKDFLSASQRNKKAYHQIDQILKEAKLEHYLTGTERQYRLEKNLVRCVQDLVQSVGGLRSAAILQSDLLKQASAAATSDHERPLDHPQGVLRPVEPIDAGSSLGASSHVENDVPPLQTPEDIFNLFIEHLGPAMKSLVQTFREILSDLPFGPPPDYNVVFQPGFHARLDNALRMFRRSRSEALRMIYSHKEIGAARCTELEADYEEVAASCGHFSFSLQEFGEQLRGFFGAFGSPTG</sequence>
<dbReference type="Proteomes" id="UP000242877">
    <property type="component" value="Unassembled WGS sequence"/>
</dbReference>
<protein>
    <submittedName>
        <fullName evidence="7">Uncharacterized protein</fullName>
    </submittedName>
</protein>
<evidence type="ECO:0000313" key="7">
    <source>
        <dbReference type="EMBL" id="KZZ97175.1"/>
    </source>
</evidence>
<keyword evidence="4 6" id="KW-0472">Membrane</keyword>
<dbReference type="VEuPathDB" id="FungiDB:AAP_00818"/>
<dbReference type="PANTHER" id="PTHR47804:SF1">
    <property type="entry name" value="DUF2421 DOMAIN-CONTAINING PROTEIN"/>
    <property type="match status" value="1"/>
</dbReference>
<dbReference type="InterPro" id="IPR052430">
    <property type="entry name" value="IVT-Associated"/>
</dbReference>
<keyword evidence="3 6" id="KW-1133">Transmembrane helix</keyword>
<feature type="transmembrane region" description="Helical" evidence="6">
    <location>
        <begin position="152"/>
        <end position="175"/>
    </location>
</feature>
<gene>
    <name evidence="7" type="ORF">AAP_00818</name>
</gene>
<feature type="transmembrane region" description="Helical" evidence="6">
    <location>
        <begin position="211"/>
        <end position="228"/>
    </location>
</feature>
<feature type="region of interest" description="Disordered" evidence="5">
    <location>
        <begin position="379"/>
        <end position="419"/>
    </location>
</feature>
<evidence type="ECO:0000256" key="1">
    <source>
        <dbReference type="ARBA" id="ARBA00004141"/>
    </source>
</evidence>
<evidence type="ECO:0000256" key="4">
    <source>
        <dbReference type="ARBA" id="ARBA00023136"/>
    </source>
</evidence>
<keyword evidence="2 6" id="KW-0812">Transmembrane</keyword>
<dbReference type="PANTHER" id="PTHR47804">
    <property type="entry name" value="60S RIBOSOMAL PROTEIN L19"/>
    <property type="match status" value="1"/>
</dbReference>
<dbReference type="GO" id="GO:0016020">
    <property type="term" value="C:membrane"/>
    <property type="evidence" value="ECO:0007669"/>
    <property type="project" value="UniProtKB-SubCell"/>
</dbReference>
<comment type="caution">
    <text evidence="7">The sequence shown here is derived from an EMBL/GenBank/DDBJ whole genome shotgun (WGS) entry which is preliminary data.</text>
</comment>
<feature type="region of interest" description="Disordered" evidence="5">
    <location>
        <begin position="38"/>
        <end position="66"/>
    </location>
</feature>
<feature type="transmembrane region" description="Helical" evidence="6">
    <location>
        <begin position="181"/>
        <end position="204"/>
    </location>
</feature>
<proteinExistence type="predicted"/>
<evidence type="ECO:0000256" key="2">
    <source>
        <dbReference type="ARBA" id="ARBA00022692"/>
    </source>
</evidence>
<evidence type="ECO:0000313" key="8">
    <source>
        <dbReference type="Proteomes" id="UP000242877"/>
    </source>
</evidence>
<reference evidence="7 8" key="1">
    <citation type="journal article" date="2016" name="Genome Biol. Evol.">
        <title>Divergent and convergent evolution of fungal pathogenicity.</title>
        <authorList>
            <person name="Shang Y."/>
            <person name="Xiao G."/>
            <person name="Zheng P."/>
            <person name="Cen K."/>
            <person name="Zhan S."/>
            <person name="Wang C."/>
        </authorList>
    </citation>
    <scope>NUCLEOTIDE SEQUENCE [LARGE SCALE GENOMIC DNA]</scope>
    <source>
        <strain evidence="7 8">ARSEF 7405</strain>
    </source>
</reference>
<accession>A0A168CYW7</accession>
<dbReference type="AlphaFoldDB" id="A0A168CYW7"/>
<feature type="transmembrane region" description="Helical" evidence="6">
    <location>
        <begin position="248"/>
        <end position="266"/>
    </location>
</feature>
<dbReference type="EMBL" id="AZGZ01000002">
    <property type="protein sequence ID" value="KZZ97175.1"/>
    <property type="molecule type" value="Genomic_DNA"/>
</dbReference>
<organism evidence="7 8">
    <name type="scientific">Ascosphaera apis ARSEF 7405</name>
    <dbReference type="NCBI Taxonomy" id="392613"/>
    <lineage>
        <taxon>Eukaryota</taxon>
        <taxon>Fungi</taxon>
        <taxon>Dikarya</taxon>
        <taxon>Ascomycota</taxon>
        <taxon>Pezizomycotina</taxon>
        <taxon>Eurotiomycetes</taxon>
        <taxon>Eurotiomycetidae</taxon>
        <taxon>Onygenales</taxon>
        <taxon>Ascosphaeraceae</taxon>
        <taxon>Ascosphaera</taxon>
    </lineage>
</organism>